<evidence type="ECO:0000313" key="3">
    <source>
        <dbReference type="Proteomes" id="UP000003121"/>
    </source>
</evidence>
<organism evidence="2 3">
    <name type="scientific">Taylorella equigenitalis ATCC 35865</name>
    <dbReference type="NCBI Taxonomy" id="743973"/>
    <lineage>
        <taxon>Bacteria</taxon>
        <taxon>Pseudomonadati</taxon>
        <taxon>Pseudomonadota</taxon>
        <taxon>Betaproteobacteria</taxon>
        <taxon>Burkholderiales</taxon>
        <taxon>Alcaligenaceae</taxon>
        <taxon>Taylorella</taxon>
    </lineage>
</organism>
<dbReference type="EMBL" id="CP003264">
    <property type="protein sequence ID" value="AFN35150.1"/>
    <property type="molecule type" value="Genomic_DNA"/>
</dbReference>
<feature type="transmembrane region" description="Helical" evidence="1">
    <location>
        <begin position="86"/>
        <end position="104"/>
    </location>
</feature>
<reference evidence="2 3" key="1">
    <citation type="journal article" date="2012" name="Vet. Microbiol.">
        <title>Comparative genomic analyses of the Taylorellae.</title>
        <authorList>
            <person name="Hauser H."/>
            <person name="Richter D.C."/>
            <person name="van Tonder A."/>
            <person name="Clark L."/>
            <person name="Preston A."/>
        </authorList>
    </citation>
    <scope>NUCLEOTIDE SEQUENCE [LARGE SCALE GENOMIC DNA]</scope>
    <source>
        <strain evidence="2 3">ATCC 35865</strain>
    </source>
</reference>
<proteinExistence type="predicted"/>
<feature type="transmembrane region" description="Helical" evidence="1">
    <location>
        <begin position="55"/>
        <end position="77"/>
    </location>
</feature>
<keyword evidence="1" id="KW-0812">Transmembrane</keyword>
<sequence>MRVNRHDPVQHVLNFIFFYLLLCVVVTAVFALTLLFKNDFNIQLNNLIRLLLYTLGYIVPVMSVPAFLVAVGSYFLLNKGTTKKNLMLWSAGGAVIIAIYDYFSKSFPELWWLSGLIMGLFFYFTLIRLSVDQTLPQDK</sequence>
<keyword evidence="1" id="KW-0472">Membrane</keyword>
<keyword evidence="1" id="KW-1133">Transmembrane helix</keyword>
<dbReference type="Proteomes" id="UP000003121">
    <property type="component" value="Chromosome"/>
</dbReference>
<name>A0ABM5N8H9_9BURK</name>
<accession>A0ABM5N8H9</accession>
<evidence type="ECO:0000313" key="2">
    <source>
        <dbReference type="EMBL" id="AFN35150.1"/>
    </source>
</evidence>
<keyword evidence="3" id="KW-1185">Reference proteome</keyword>
<gene>
    <name evidence="2" type="ORF">KUI_0045</name>
</gene>
<protein>
    <submittedName>
        <fullName evidence="2">Uncharacterized protein</fullName>
    </submittedName>
</protein>
<feature type="transmembrane region" description="Helical" evidence="1">
    <location>
        <begin position="110"/>
        <end position="131"/>
    </location>
</feature>
<evidence type="ECO:0000256" key="1">
    <source>
        <dbReference type="SAM" id="Phobius"/>
    </source>
</evidence>
<feature type="transmembrane region" description="Helical" evidence="1">
    <location>
        <begin position="12"/>
        <end position="35"/>
    </location>
</feature>